<dbReference type="AlphaFoldDB" id="A0A2T0ZWF8"/>
<dbReference type="Gene3D" id="3.30.930.10">
    <property type="entry name" value="Bira Bifunctional Protein, Domain 2"/>
    <property type="match status" value="1"/>
</dbReference>
<proteinExistence type="inferred from homology"/>
<dbReference type="InterPro" id="IPR045864">
    <property type="entry name" value="aa-tRNA-synth_II/BPL/LPL"/>
</dbReference>
<keyword evidence="16" id="KW-1185">Reference proteome</keyword>
<feature type="binding site" evidence="13">
    <location>
        <position position="273"/>
    </location>
    <ligand>
        <name>Mg(2+)</name>
        <dbReference type="ChEBI" id="CHEBI:18420"/>
        <note>shared with beta subunit</note>
    </ligand>
</feature>
<comment type="catalytic activity">
    <reaction evidence="12 13">
        <text>tRNA(Phe) + L-phenylalanine + ATP = L-phenylalanyl-tRNA(Phe) + AMP + diphosphate + H(+)</text>
        <dbReference type="Rhea" id="RHEA:19413"/>
        <dbReference type="Rhea" id="RHEA-COMP:9668"/>
        <dbReference type="Rhea" id="RHEA-COMP:9699"/>
        <dbReference type="ChEBI" id="CHEBI:15378"/>
        <dbReference type="ChEBI" id="CHEBI:30616"/>
        <dbReference type="ChEBI" id="CHEBI:33019"/>
        <dbReference type="ChEBI" id="CHEBI:58095"/>
        <dbReference type="ChEBI" id="CHEBI:78442"/>
        <dbReference type="ChEBI" id="CHEBI:78531"/>
        <dbReference type="ChEBI" id="CHEBI:456215"/>
        <dbReference type="EC" id="6.1.1.20"/>
    </reaction>
</comment>
<keyword evidence="10 13" id="KW-0648">Protein biosynthesis</keyword>
<dbReference type="FunFam" id="3.30.930.10:FF:000003">
    <property type="entry name" value="Phenylalanine--tRNA ligase alpha subunit"/>
    <property type="match status" value="1"/>
</dbReference>
<evidence type="ECO:0000256" key="2">
    <source>
        <dbReference type="ARBA" id="ARBA00010207"/>
    </source>
</evidence>
<dbReference type="CDD" id="cd00496">
    <property type="entry name" value="PheRS_alpha_core"/>
    <property type="match status" value="1"/>
</dbReference>
<comment type="subunit">
    <text evidence="3 13">Tetramer of two alpha and two beta subunits.</text>
</comment>
<dbReference type="EC" id="6.1.1.20" evidence="13"/>
<dbReference type="InterPro" id="IPR022911">
    <property type="entry name" value="Phe_tRNA_ligase_alpha1_bac"/>
</dbReference>
<dbReference type="HAMAP" id="MF_00281">
    <property type="entry name" value="Phe_tRNA_synth_alpha1"/>
    <property type="match status" value="1"/>
</dbReference>
<keyword evidence="7 13" id="KW-0547">Nucleotide-binding</keyword>
<evidence type="ECO:0000256" key="4">
    <source>
        <dbReference type="ARBA" id="ARBA00022490"/>
    </source>
</evidence>
<dbReference type="GO" id="GO:0006432">
    <property type="term" value="P:phenylalanyl-tRNA aminoacylation"/>
    <property type="evidence" value="ECO:0007669"/>
    <property type="project" value="UniProtKB-UniRule"/>
</dbReference>
<evidence type="ECO:0000256" key="7">
    <source>
        <dbReference type="ARBA" id="ARBA00022741"/>
    </source>
</evidence>
<dbReference type="InterPro" id="IPR004188">
    <property type="entry name" value="Phe-tRNA_ligase_II_N"/>
</dbReference>
<dbReference type="EMBL" id="PVUE01000015">
    <property type="protein sequence ID" value="PRZ40680.1"/>
    <property type="molecule type" value="Genomic_DNA"/>
</dbReference>
<dbReference type="GO" id="GO:0004826">
    <property type="term" value="F:phenylalanine-tRNA ligase activity"/>
    <property type="evidence" value="ECO:0007669"/>
    <property type="project" value="UniProtKB-UniRule"/>
</dbReference>
<keyword evidence="5 13" id="KW-0436">Ligase</keyword>
<dbReference type="Proteomes" id="UP000237752">
    <property type="component" value="Unassembled WGS sequence"/>
</dbReference>
<accession>A0A2T0ZWF8</accession>
<keyword evidence="9 13" id="KW-0460">Magnesium</keyword>
<dbReference type="InterPro" id="IPR004529">
    <property type="entry name" value="Phe-tRNA-synth_IIc_asu"/>
</dbReference>
<dbReference type="RefSeq" id="WP_106350094.1">
    <property type="nucleotide sequence ID" value="NZ_PVUE01000015.1"/>
</dbReference>
<dbReference type="Pfam" id="PF02912">
    <property type="entry name" value="Phe_tRNA-synt_N"/>
    <property type="match status" value="1"/>
</dbReference>
<evidence type="ECO:0000256" key="3">
    <source>
        <dbReference type="ARBA" id="ARBA00011209"/>
    </source>
</evidence>
<dbReference type="PANTHER" id="PTHR11538:SF41">
    <property type="entry name" value="PHENYLALANINE--TRNA LIGASE, MITOCHONDRIAL"/>
    <property type="match status" value="1"/>
</dbReference>
<protein>
    <recommendedName>
        <fullName evidence="13">Phenylalanine--tRNA ligase alpha subunit</fullName>
        <ecNumber evidence="13">6.1.1.20</ecNumber>
    </recommendedName>
    <alternativeName>
        <fullName evidence="13">Phenylalanyl-tRNA synthetase alpha subunit</fullName>
        <shortName evidence="13">PheRS</shortName>
    </alternativeName>
</protein>
<dbReference type="SUPFAM" id="SSF46589">
    <property type="entry name" value="tRNA-binding arm"/>
    <property type="match status" value="1"/>
</dbReference>
<evidence type="ECO:0000256" key="1">
    <source>
        <dbReference type="ARBA" id="ARBA00004496"/>
    </source>
</evidence>
<dbReference type="GO" id="GO:0000049">
    <property type="term" value="F:tRNA binding"/>
    <property type="evidence" value="ECO:0007669"/>
    <property type="project" value="InterPro"/>
</dbReference>
<evidence type="ECO:0000256" key="10">
    <source>
        <dbReference type="ARBA" id="ARBA00022917"/>
    </source>
</evidence>
<dbReference type="InterPro" id="IPR006195">
    <property type="entry name" value="aa-tRNA-synth_II"/>
</dbReference>
<comment type="similarity">
    <text evidence="2 13">Belongs to the class-II aminoacyl-tRNA synthetase family. Phe-tRNA synthetase alpha subunit type 1 subfamily.</text>
</comment>
<comment type="cofactor">
    <cofactor evidence="13">
        <name>Mg(2+)</name>
        <dbReference type="ChEBI" id="CHEBI:18420"/>
    </cofactor>
    <text evidence="13">Binds 2 magnesium ions per tetramer.</text>
</comment>
<dbReference type="PROSITE" id="PS50862">
    <property type="entry name" value="AA_TRNA_LIGASE_II"/>
    <property type="match status" value="1"/>
</dbReference>
<evidence type="ECO:0000256" key="12">
    <source>
        <dbReference type="ARBA" id="ARBA00049255"/>
    </source>
</evidence>
<dbReference type="PANTHER" id="PTHR11538">
    <property type="entry name" value="PHENYLALANYL-TRNA SYNTHETASE"/>
    <property type="match status" value="1"/>
</dbReference>
<evidence type="ECO:0000256" key="8">
    <source>
        <dbReference type="ARBA" id="ARBA00022840"/>
    </source>
</evidence>
<feature type="domain" description="Aminoacyl-transfer RNA synthetases class-II family profile" evidence="14">
    <location>
        <begin position="135"/>
        <end position="329"/>
    </location>
</feature>
<dbReference type="GO" id="GO:0000287">
    <property type="term" value="F:magnesium ion binding"/>
    <property type="evidence" value="ECO:0007669"/>
    <property type="project" value="UniProtKB-UniRule"/>
</dbReference>
<keyword evidence="4 13" id="KW-0963">Cytoplasm</keyword>
<sequence>MSAPNDPYDPKQVAALSPEALGQAVTEALDAFKGARTLDELAAAKPVHLGDQAPIALARREIGALPPQAKSDAGKRVNQARMSVQQAFDERRTTLHAERDAQVLREETVDVTLPVSGRPVGARHPITTTAERIADVFVAMGYEVADGPEAEPEWYNFDALNIPRDHPARGLHDTLFLKPESAGVVLRTHTSPTQVRTLLERELPVYVVVPGRVYRDDPMDATHLPVFSQVEGLAVDKGISMAHLRGTLDRFAKAMFGDEAKTRLRPHFFPFTEPSAEVDLWFPQAKGGPKWIEWGGCGMVHPNVLRSAGIDPDVYSGFAFGMGIDRTIMFRNGISDLREFVEGDVRFTRHFGMES</sequence>
<evidence type="ECO:0000256" key="6">
    <source>
        <dbReference type="ARBA" id="ARBA00022723"/>
    </source>
</evidence>
<comment type="subcellular location">
    <subcellularLocation>
        <location evidence="1 13">Cytoplasm</location>
    </subcellularLocation>
</comment>
<name>A0A2T0ZWF8_9ACTN</name>
<evidence type="ECO:0000256" key="5">
    <source>
        <dbReference type="ARBA" id="ARBA00022598"/>
    </source>
</evidence>
<dbReference type="Pfam" id="PF01409">
    <property type="entry name" value="tRNA-synt_2d"/>
    <property type="match status" value="1"/>
</dbReference>
<dbReference type="SUPFAM" id="SSF55681">
    <property type="entry name" value="Class II aaRS and biotin synthetases"/>
    <property type="match status" value="1"/>
</dbReference>
<evidence type="ECO:0000313" key="15">
    <source>
        <dbReference type="EMBL" id="PRZ40680.1"/>
    </source>
</evidence>
<evidence type="ECO:0000256" key="11">
    <source>
        <dbReference type="ARBA" id="ARBA00023146"/>
    </source>
</evidence>
<dbReference type="GO" id="GO:0005524">
    <property type="term" value="F:ATP binding"/>
    <property type="evidence" value="ECO:0007669"/>
    <property type="project" value="UniProtKB-UniRule"/>
</dbReference>
<gene>
    <name evidence="13" type="primary">pheS</name>
    <name evidence="15" type="ORF">CLV47_115108</name>
</gene>
<keyword evidence="11 13" id="KW-0030">Aminoacyl-tRNA synthetase</keyword>
<evidence type="ECO:0000256" key="13">
    <source>
        <dbReference type="HAMAP-Rule" id="MF_00281"/>
    </source>
</evidence>
<comment type="caution">
    <text evidence="15">The sequence shown here is derived from an EMBL/GenBank/DDBJ whole genome shotgun (WGS) entry which is preliminary data.</text>
</comment>
<keyword evidence="6 13" id="KW-0479">Metal-binding</keyword>
<reference evidence="15 16" key="1">
    <citation type="submission" date="2018-03" db="EMBL/GenBank/DDBJ databases">
        <title>Genomic Encyclopedia of Archaeal and Bacterial Type Strains, Phase II (KMG-II): from individual species to whole genera.</title>
        <authorList>
            <person name="Goeker M."/>
        </authorList>
    </citation>
    <scope>NUCLEOTIDE SEQUENCE [LARGE SCALE GENOMIC DNA]</scope>
    <source>
        <strain evidence="15 16">DSM 100065</strain>
    </source>
</reference>
<dbReference type="InterPro" id="IPR002319">
    <property type="entry name" value="Phenylalanyl-tRNA_Synthase"/>
</dbReference>
<dbReference type="GO" id="GO:0005737">
    <property type="term" value="C:cytoplasm"/>
    <property type="evidence" value="ECO:0007669"/>
    <property type="project" value="UniProtKB-SubCell"/>
</dbReference>
<keyword evidence="8 13" id="KW-0067">ATP-binding</keyword>
<evidence type="ECO:0000256" key="9">
    <source>
        <dbReference type="ARBA" id="ARBA00022842"/>
    </source>
</evidence>
<organism evidence="15 16">
    <name type="scientific">Antricoccus suffuscus</name>
    <dbReference type="NCBI Taxonomy" id="1629062"/>
    <lineage>
        <taxon>Bacteria</taxon>
        <taxon>Bacillati</taxon>
        <taxon>Actinomycetota</taxon>
        <taxon>Actinomycetes</taxon>
        <taxon>Geodermatophilales</taxon>
        <taxon>Antricoccaceae</taxon>
        <taxon>Antricoccus</taxon>
    </lineage>
</organism>
<dbReference type="NCBIfam" id="TIGR00468">
    <property type="entry name" value="pheS"/>
    <property type="match status" value="1"/>
</dbReference>
<dbReference type="OrthoDB" id="9800719at2"/>
<dbReference type="InterPro" id="IPR010978">
    <property type="entry name" value="tRNA-bd_arm"/>
</dbReference>
<evidence type="ECO:0000259" key="14">
    <source>
        <dbReference type="PROSITE" id="PS50862"/>
    </source>
</evidence>
<evidence type="ECO:0000313" key="16">
    <source>
        <dbReference type="Proteomes" id="UP000237752"/>
    </source>
</evidence>